<protein>
    <submittedName>
        <fullName evidence="1">Uncharacterized protein</fullName>
    </submittedName>
</protein>
<dbReference type="EMBL" id="JYDH01005425">
    <property type="protein sequence ID" value="KRY03161.1"/>
    <property type="molecule type" value="Genomic_DNA"/>
</dbReference>
<accession>A0A0V0YS32</accession>
<organism evidence="1 2">
    <name type="scientific">Trichinella spiralis</name>
    <name type="common">Trichina worm</name>
    <dbReference type="NCBI Taxonomy" id="6334"/>
    <lineage>
        <taxon>Eukaryota</taxon>
        <taxon>Metazoa</taxon>
        <taxon>Ecdysozoa</taxon>
        <taxon>Nematoda</taxon>
        <taxon>Enoplea</taxon>
        <taxon>Dorylaimia</taxon>
        <taxon>Trichinellida</taxon>
        <taxon>Trichinellidae</taxon>
        <taxon>Trichinella</taxon>
    </lineage>
</organism>
<dbReference type="Proteomes" id="UP000054776">
    <property type="component" value="Unassembled WGS sequence"/>
</dbReference>
<evidence type="ECO:0000313" key="1">
    <source>
        <dbReference type="EMBL" id="KRY03161.1"/>
    </source>
</evidence>
<dbReference type="InParanoid" id="A0A0V0YS32"/>
<proteinExistence type="predicted"/>
<dbReference type="AlphaFoldDB" id="A0A0V0YS32"/>
<gene>
    <name evidence="1" type="ORF">T01_75</name>
</gene>
<sequence length="31" mass="3802">MRLSYASREINAMAQSYFKYEHFETILDMQQ</sequence>
<name>A0A0V0YS32_TRISP</name>
<evidence type="ECO:0000313" key="2">
    <source>
        <dbReference type="Proteomes" id="UP000054776"/>
    </source>
</evidence>
<keyword evidence="2" id="KW-1185">Reference proteome</keyword>
<reference evidence="1 2" key="1">
    <citation type="submission" date="2015-01" db="EMBL/GenBank/DDBJ databases">
        <title>Evolution of Trichinella species and genotypes.</title>
        <authorList>
            <person name="Korhonen P.K."/>
            <person name="Edoardo P."/>
            <person name="Giuseppe L.R."/>
            <person name="Gasser R.B."/>
        </authorList>
    </citation>
    <scope>NUCLEOTIDE SEQUENCE [LARGE SCALE GENOMIC DNA]</scope>
    <source>
        <strain evidence="1">ISS3</strain>
    </source>
</reference>
<comment type="caution">
    <text evidence="1">The sequence shown here is derived from an EMBL/GenBank/DDBJ whole genome shotgun (WGS) entry which is preliminary data.</text>
</comment>